<evidence type="ECO:0000256" key="3">
    <source>
        <dbReference type="ARBA" id="ARBA00022603"/>
    </source>
</evidence>
<evidence type="ECO:0000313" key="14">
    <source>
        <dbReference type="EMBL" id="MDT0631288.1"/>
    </source>
</evidence>
<feature type="domain" description="CheR-type methyltransferase" evidence="13">
    <location>
        <begin position="243"/>
        <end position="504"/>
    </location>
</feature>
<dbReference type="InterPro" id="IPR050903">
    <property type="entry name" value="Bact_Chemotaxis_MeTrfase"/>
</dbReference>
<keyword evidence="7" id="KW-0175">Coiled coil</keyword>
<evidence type="ECO:0000313" key="15">
    <source>
        <dbReference type="Proteomes" id="UP001267426"/>
    </source>
</evidence>
<evidence type="ECO:0000256" key="2">
    <source>
        <dbReference type="ARBA" id="ARBA00012534"/>
    </source>
</evidence>
<dbReference type="EMBL" id="JAVRHT010000010">
    <property type="protein sequence ID" value="MDT0631288.1"/>
    <property type="molecule type" value="Genomic_DNA"/>
</dbReference>
<dbReference type="SUPFAM" id="SSF55874">
    <property type="entry name" value="ATPase domain of HSP90 chaperone/DNA topoisomerase II/histidine kinase"/>
    <property type="match status" value="1"/>
</dbReference>
<dbReference type="InterPro" id="IPR036804">
    <property type="entry name" value="CheR_N_sf"/>
</dbReference>
<comment type="caution">
    <text evidence="6">Lacks conserved residue(s) required for the propagation of feature annotation.</text>
</comment>
<keyword evidence="15" id="KW-1185">Reference proteome</keyword>
<dbReference type="PROSITE" id="PS50113">
    <property type="entry name" value="PAC"/>
    <property type="match status" value="4"/>
</dbReference>
<dbReference type="InterPro" id="IPR000673">
    <property type="entry name" value="Sig_transdc_resp-reg_Me-estase"/>
</dbReference>
<dbReference type="SMART" id="SM00387">
    <property type="entry name" value="HATPase_c"/>
    <property type="match status" value="1"/>
</dbReference>
<dbReference type="PANTHER" id="PTHR24422:SF27">
    <property type="entry name" value="PROTEIN-GLUTAMATE O-METHYLTRANSFERASE"/>
    <property type="match status" value="1"/>
</dbReference>
<dbReference type="InterPro" id="IPR003018">
    <property type="entry name" value="GAF"/>
</dbReference>
<dbReference type="SUPFAM" id="SSF53335">
    <property type="entry name" value="S-adenosyl-L-methionine-dependent methyltransferases"/>
    <property type="match status" value="1"/>
</dbReference>
<dbReference type="RefSeq" id="WP_311662631.1">
    <property type="nucleotide sequence ID" value="NZ_JAVRHT010000010.1"/>
</dbReference>
<keyword evidence="3" id="KW-0489">Methyltransferase</keyword>
<sequence>MPHTPEGDAPDDRPAPESEMDASGALGPDRDPDASPFLVVGLGASAGGLEALEAFFAGLPKTDGAAFVVVIHLAPDRESQLAEILERSVPLPVTQVTEREEVRPGHVYVIPPNRNLVMADGHLLLAPLEDERHRRRPVDHFFRTLAEAYGEHAVGVVLSGTGQNGTVGASRLQEVGGLVLAQDPADAGYDEMPRSAIAAGVADTVGTAGQLAREAIAYGDRLKAARLPPDEDALGRDDVRAVQQVLALLRAQTGHDFAHYKRSTVLRRLARRMHVVGADSPSAYLDALRRTPGEPARLLDDLLISVTNFFRDPEAFEVLEAAVVPSLFEGKGPDDEVRVWVAGCATGEEAYSVAILLAEFAGQLAAPPRVQVFATDLSERAVAVGRAGVYPESIEADVSPERLRRFFRRSTGGYRVTEALRETVLFAPHSLLKDPPFAHLDLVTCRNLLIYLQRSLQQRVLELFHYALDPGGALFLGSSETADAASALYQAEDKDARLYRRRDVEVALPALPRSPRIPSVGVAPAPPARPDGEVGPSVSFADVHRRLRAEAAPPSVLVGETGEVVHLSGGAGAFLQMGSGEPTRNVLRLVLPALRPSVQAALYQARREGGEVASGPVRVEVEGAERAVRVRARATAEGDLVQVLFETAPPAEGGAALGDPSDREAALQAEVQEVREQLQLSIEEFETSREELKAQNEELQSINEELRSTAEELETSKEEAQSMAEELQTVNDEMKAKVDELARAKGDLENLITSTEIATLFLDRSLRVQRFTPSVRDHFRLRPSDLGRPLSDFAPTFGGAVLADDARAVLDRLEVQEREVQGADGRWYLVHTRPYRTVDDRIDGVVVTFIDITARRQAEEGLRRSEEQFRALVEASAQIVWSADAEGRIVEDSPSWRAFTGQTAPEWEGQAWADAVHPDDRAEALAAWRRAVAAGADYDHQNRLRHGPSGTWRWTHTRATPLRDGGGAIRGYVGMNADVTEQREAAEALRAGAGRDAFRAALADALRPSAGALAVEGAAARVLGEYLGASRVHCAAVSADGATGTVRTDYHDGVPSVVGTYDLDGYGRAAMDEFRAGRTLVVRDVAADPRLGTAAREATLALDIGAYVLTPVVRDGRGVALFVVHSAEPRDWTDAEVALVEETAERAWEAVTRANAEADLRASEERYRVLVEGATGYAMFMTDAEGRVTMWNRGAEATFGVAEADALGRPARFIFTPEDRAAGVFEAELDTARETGQAADDRWHARADGSRFWANGVMMALRGEGGAVRGFAKVLRDNTAHKEAEDALRASEERFRRTAETVPDILFTADPDGRIGYVNPRFMEVTGQTADAALGTEMWEDLVHPDDRAAAEAVLDAGRGGTEPYAARYRMEVAGGQYRWFLTRAQPVRDDAGALTGWFGTVTDIDQIVQAEEEIQALNETLERRVRQRTALARRLLARLTVAEEEERRRIAQVLHDDLQQQLYGLSMTLSVLRQGGAANAPLLDRATATLDDAVALTRTLASELSPAVLRMEDVVEVFEWLAEHVRARYGLAVEVEVEPGCRIADRSTRATLYQVLREALFNVVKHADVERARLTARRDGGTVVVAVEDEGAGFDPEQAAGRGGTGLGLESVQGRLDLVGGRVEIDSSPGGGTRIAFVVPAERAVEGGAAGEGGAEA</sequence>
<dbReference type="Gene3D" id="3.30.565.10">
    <property type="entry name" value="Histidine kinase-like ATPase, C-terminal domain"/>
    <property type="match status" value="1"/>
</dbReference>
<dbReference type="InterPro" id="IPR029016">
    <property type="entry name" value="GAF-like_dom_sf"/>
</dbReference>
<organism evidence="14 15">
    <name type="scientific">Rubrivirga litoralis</name>
    <dbReference type="NCBI Taxonomy" id="3075598"/>
    <lineage>
        <taxon>Bacteria</taxon>
        <taxon>Pseudomonadati</taxon>
        <taxon>Rhodothermota</taxon>
        <taxon>Rhodothermia</taxon>
        <taxon>Rhodothermales</taxon>
        <taxon>Rubricoccaceae</taxon>
        <taxon>Rubrivirga</taxon>
    </lineage>
</organism>
<dbReference type="InterPro" id="IPR035909">
    <property type="entry name" value="CheB_C"/>
</dbReference>
<reference evidence="14 15" key="1">
    <citation type="submission" date="2023-09" db="EMBL/GenBank/DDBJ databases">
        <authorList>
            <person name="Rey-Velasco X."/>
        </authorList>
    </citation>
    <scope>NUCLEOTIDE SEQUENCE [LARGE SCALE GENOMIC DNA]</scope>
    <source>
        <strain evidence="14 15">F394</strain>
    </source>
</reference>
<keyword evidence="4" id="KW-0808">Transferase</keyword>
<dbReference type="SMART" id="SM00086">
    <property type="entry name" value="PAC"/>
    <property type="match status" value="3"/>
</dbReference>
<dbReference type="SMART" id="SM00091">
    <property type="entry name" value="PAS"/>
    <property type="match status" value="5"/>
</dbReference>
<dbReference type="Pfam" id="PF13426">
    <property type="entry name" value="PAS_9"/>
    <property type="match status" value="1"/>
</dbReference>
<feature type="domain" description="PAC" evidence="11">
    <location>
        <begin position="938"/>
        <end position="991"/>
    </location>
</feature>
<dbReference type="SUPFAM" id="SSF47757">
    <property type="entry name" value="Chemotaxis receptor methyltransferase CheR, N-terminal domain"/>
    <property type="match status" value="1"/>
</dbReference>
<dbReference type="SMART" id="SM00065">
    <property type="entry name" value="GAF"/>
    <property type="match status" value="1"/>
</dbReference>
<dbReference type="InterPro" id="IPR001610">
    <property type="entry name" value="PAC"/>
</dbReference>
<dbReference type="Gene3D" id="1.20.5.1930">
    <property type="match status" value="1"/>
</dbReference>
<dbReference type="PRINTS" id="PR00996">
    <property type="entry name" value="CHERMTFRASE"/>
</dbReference>
<dbReference type="PANTHER" id="PTHR24422">
    <property type="entry name" value="CHEMOTAXIS PROTEIN METHYLTRANSFERASE"/>
    <property type="match status" value="1"/>
</dbReference>
<dbReference type="CDD" id="cd16917">
    <property type="entry name" value="HATPase_UhpB-NarQ-NarX-like"/>
    <property type="match status" value="1"/>
</dbReference>
<evidence type="ECO:0000256" key="1">
    <source>
        <dbReference type="ARBA" id="ARBA00001541"/>
    </source>
</evidence>
<dbReference type="InterPro" id="IPR000700">
    <property type="entry name" value="PAS-assoc_C"/>
</dbReference>
<dbReference type="InterPro" id="IPR000780">
    <property type="entry name" value="CheR_MeTrfase"/>
</dbReference>
<dbReference type="Pfam" id="PF01739">
    <property type="entry name" value="CheR"/>
    <property type="match status" value="1"/>
</dbReference>
<dbReference type="InterPro" id="IPR022641">
    <property type="entry name" value="CheR_N"/>
</dbReference>
<dbReference type="SUPFAM" id="SSF55781">
    <property type="entry name" value="GAF domain-like"/>
    <property type="match status" value="1"/>
</dbReference>
<evidence type="ECO:0000256" key="4">
    <source>
        <dbReference type="ARBA" id="ARBA00022679"/>
    </source>
</evidence>
<dbReference type="PROSITE" id="PS50109">
    <property type="entry name" value="HIS_KIN"/>
    <property type="match status" value="1"/>
</dbReference>
<feature type="coiled-coil region" evidence="7">
    <location>
        <begin position="664"/>
        <end position="751"/>
    </location>
</feature>
<dbReference type="Pfam" id="PF01339">
    <property type="entry name" value="CheB_methylest"/>
    <property type="match status" value="1"/>
</dbReference>
<proteinExistence type="predicted"/>
<dbReference type="Gene3D" id="1.10.155.10">
    <property type="entry name" value="Chemotaxis receptor methyltransferase CheR, N-terminal domain"/>
    <property type="match status" value="1"/>
</dbReference>
<dbReference type="Gene3D" id="3.40.50.180">
    <property type="entry name" value="Methylesterase CheB, C-terminal domain"/>
    <property type="match status" value="1"/>
</dbReference>
<evidence type="ECO:0000259" key="13">
    <source>
        <dbReference type="PROSITE" id="PS50123"/>
    </source>
</evidence>
<keyword evidence="5" id="KW-0949">S-adenosyl-L-methionine</keyword>
<name>A0ABU3BPR9_9BACT</name>
<dbReference type="SUPFAM" id="SSF52738">
    <property type="entry name" value="Methylesterase CheB, C-terminal domain"/>
    <property type="match status" value="1"/>
</dbReference>
<comment type="caution">
    <text evidence="14">The sequence shown here is derived from an EMBL/GenBank/DDBJ whole genome shotgun (WGS) entry which is preliminary data.</text>
</comment>
<dbReference type="NCBIfam" id="TIGR00229">
    <property type="entry name" value="sensory_box"/>
    <property type="match status" value="3"/>
</dbReference>
<dbReference type="CDD" id="cd16434">
    <property type="entry name" value="CheB-CheR_fusion"/>
    <property type="match status" value="1"/>
</dbReference>
<dbReference type="Pfam" id="PF13596">
    <property type="entry name" value="PAS_10"/>
    <property type="match status" value="1"/>
</dbReference>
<dbReference type="Pfam" id="PF07730">
    <property type="entry name" value="HisKA_3"/>
    <property type="match status" value="1"/>
</dbReference>
<evidence type="ECO:0000256" key="8">
    <source>
        <dbReference type="SAM" id="MobiDB-lite"/>
    </source>
</evidence>
<dbReference type="SMART" id="SM00138">
    <property type="entry name" value="MeTrc"/>
    <property type="match status" value="1"/>
</dbReference>
<dbReference type="Gene3D" id="3.40.50.150">
    <property type="entry name" value="Vaccinia Virus protein VP39"/>
    <property type="match status" value="1"/>
</dbReference>
<dbReference type="SUPFAM" id="SSF55785">
    <property type="entry name" value="PYP-like sensor domain (PAS domain)"/>
    <property type="match status" value="4"/>
</dbReference>
<accession>A0ABU3BPR9</accession>
<feature type="domain" description="PAS" evidence="10">
    <location>
        <begin position="1291"/>
        <end position="1356"/>
    </location>
</feature>
<comment type="catalytic activity">
    <reaction evidence="1">
        <text>L-glutamyl-[protein] + S-adenosyl-L-methionine = [protein]-L-glutamate 5-O-methyl ester + S-adenosyl-L-homocysteine</text>
        <dbReference type="Rhea" id="RHEA:24452"/>
        <dbReference type="Rhea" id="RHEA-COMP:10208"/>
        <dbReference type="Rhea" id="RHEA-COMP:10311"/>
        <dbReference type="ChEBI" id="CHEBI:29973"/>
        <dbReference type="ChEBI" id="CHEBI:57856"/>
        <dbReference type="ChEBI" id="CHEBI:59789"/>
        <dbReference type="ChEBI" id="CHEBI:82795"/>
        <dbReference type="EC" id="2.1.1.80"/>
    </reaction>
</comment>
<feature type="domain" description="PAS" evidence="10">
    <location>
        <begin position="1163"/>
        <end position="1220"/>
    </location>
</feature>
<dbReference type="Pfam" id="PF03705">
    <property type="entry name" value="CheR_N"/>
    <property type="match status" value="1"/>
</dbReference>
<dbReference type="PROSITE" id="PS50122">
    <property type="entry name" value="CHEB"/>
    <property type="match status" value="1"/>
</dbReference>
<dbReference type="InterPro" id="IPR035965">
    <property type="entry name" value="PAS-like_dom_sf"/>
</dbReference>
<dbReference type="InterPro" id="IPR011712">
    <property type="entry name" value="Sig_transdc_His_kin_sub3_dim/P"/>
</dbReference>
<feature type="domain" description="CheB-type methylesterase" evidence="12">
    <location>
        <begin position="36"/>
        <end position="222"/>
    </location>
</feature>
<evidence type="ECO:0000256" key="7">
    <source>
        <dbReference type="SAM" id="Coils"/>
    </source>
</evidence>
<dbReference type="InterPro" id="IPR005467">
    <property type="entry name" value="His_kinase_dom"/>
</dbReference>
<dbReference type="Gene3D" id="3.30.450.20">
    <property type="entry name" value="PAS domain"/>
    <property type="match status" value="4"/>
</dbReference>
<dbReference type="Gene3D" id="3.30.450.40">
    <property type="match status" value="1"/>
</dbReference>
<dbReference type="InterPro" id="IPR036890">
    <property type="entry name" value="HATPase_C_sf"/>
</dbReference>
<evidence type="ECO:0000259" key="12">
    <source>
        <dbReference type="PROSITE" id="PS50122"/>
    </source>
</evidence>
<dbReference type="CDD" id="cd00130">
    <property type="entry name" value="PAS"/>
    <property type="match status" value="3"/>
</dbReference>
<feature type="domain" description="PAC" evidence="11">
    <location>
        <begin position="1365"/>
        <end position="1417"/>
    </location>
</feature>
<dbReference type="Pfam" id="PF02518">
    <property type="entry name" value="HATPase_c"/>
    <property type="match status" value="1"/>
</dbReference>
<feature type="domain" description="PAS" evidence="10">
    <location>
        <begin position="865"/>
        <end position="935"/>
    </location>
</feature>
<protein>
    <recommendedName>
        <fullName evidence="2">protein-glutamate O-methyltransferase</fullName>
        <ecNumber evidence="2">2.1.1.80</ecNumber>
    </recommendedName>
</protein>
<evidence type="ECO:0000259" key="11">
    <source>
        <dbReference type="PROSITE" id="PS50113"/>
    </source>
</evidence>
<feature type="coiled-coil region" evidence="7">
    <location>
        <begin position="1405"/>
        <end position="1462"/>
    </location>
</feature>
<dbReference type="InterPro" id="IPR000014">
    <property type="entry name" value="PAS"/>
</dbReference>
<dbReference type="InterPro" id="IPR022642">
    <property type="entry name" value="CheR_C"/>
</dbReference>
<dbReference type="PROSITE" id="PS50123">
    <property type="entry name" value="CHER"/>
    <property type="match status" value="1"/>
</dbReference>
<evidence type="ECO:0000259" key="10">
    <source>
        <dbReference type="PROSITE" id="PS50112"/>
    </source>
</evidence>
<dbReference type="InterPro" id="IPR013655">
    <property type="entry name" value="PAS_fold_3"/>
</dbReference>
<dbReference type="EC" id="2.1.1.80" evidence="2"/>
<evidence type="ECO:0000256" key="6">
    <source>
        <dbReference type="PROSITE-ProRule" id="PRU00050"/>
    </source>
</evidence>
<evidence type="ECO:0000256" key="5">
    <source>
        <dbReference type="ARBA" id="ARBA00022691"/>
    </source>
</evidence>
<dbReference type="Pfam" id="PF01590">
    <property type="entry name" value="GAF"/>
    <property type="match status" value="1"/>
</dbReference>
<feature type="region of interest" description="Disordered" evidence="8">
    <location>
        <begin position="1"/>
        <end position="32"/>
    </location>
</feature>
<gene>
    <name evidence="14" type="ORF">RM540_05950</name>
</gene>
<feature type="domain" description="PAC" evidence="11">
    <location>
        <begin position="1237"/>
        <end position="1290"/>
    </location>
</feature>
<dbReference type="Pfam" id="PF08447">
    <property type="entry name" value="PAS_3"/>
    <property type="match status" value="2"/>
</dbReference>
<evidence type="ECO:0000259" key="9">
    <source>
        <dbReference type="PROSITE" id="PS50109"/>
    </source>
</evidence>
<dbReference type="Proteomes" id="UP001267426">
    <property type="component" value="Unassembled WGS sequence"/>
</dbReference>
<dbReference type="PROSITE" id="PS50112">
    <property type="entry name" value="PAS"/>
    <property type="match status" value="3"/>
</dbReference>
<dbReference type="InterPro" id="IPR029063">
    <property type="entry name" value="SAM-dependent_MTases_sf"/>
</dbReference>
<dbReference type="InterPro" id="IPR003594">
    <property type="entry name" value="HATPase_dom"/>
</dbReference>
<feature type="domain" description="PAC" evidence="11">
    <location>
        <begin position="813"/>
        <end position="864"/>
    </location>
</feature>
<feature type="domain" description="Histidine kinase" evidence="9">
    <location>
        <begin position="1454"/>
        <end position="1644"/>
    </location>
</feature>